<keyword evidence="1" id="KW-0378">Hydrolase</keyword>
<dbReference type="PANTHER" id="PTHR10000:SF53">
    <property type="entry name" value="5-AMINO-6-(5-PHOSPHO-D-RIBITYLAMINO)URACIL PHOSPHATASE YBJI-RELATED"/>
    <property type="match status" value="1"/>
</dbReference>
<dbReference type="NCBIfam" id="TIGR01484">
    <property type="entry name" value="HAD-SF-IIB"/>
    <property type="match status" value="1"/>
</dbReference>
<protein>
    <submittedName>
        <fullName evidence="1">HAD hydrolase, family IIB</fullName>
    </submittedName>
</protein>
<dbReference type="InterPro" id="IPR023214">
    <property type="entry name" value="HAD_sf"/>
</dbReference>
<evidence type="ECO:0000313" key="1">
    <source>
        <dbReference type="EMBL" id="EEJ41075.1"/>
    </source>
</evidence>
<dbReference type="AlphaFoldDB" id="C2ESN3"/>
<organism evidence="1 2">
    <name type="scientific">Limosilactobacillus vaginalis DSM 5837 = ATCC 49540</name>
    <dbReference type="NCBI Taxonomy" id="1423814"/>
    <lineage>
        <taxon>Bacteria</taxon>
        <taxon>Bacillati</taxon>
        <taxon>Bacillota</taxon>
        <taxon>Bacilli</taxon>
        <taxon>Lactobacillales</taxon>
        <taxon>Lactobacillaceae</taxon>
        <taxon>Limosilactobacillus</taxon>
    </lineage>
</organism>
<dbReference type="Pfam" id="PF08282">
    <property type="entry name" value="Hydrolase_3"/>
    <property type="match status" value="1"/>
</dbReference>
<dbReference type="SFLD" id="SFLDG01140">
    <property type="entry name" value="C2.B:_Phosphomannomutase_and_P"/>
    <property type="match status" value="1"/>
</dbReference>
<dbReference type="InterPro" id="IPR006379">
    <property type="entry name" value="HAD-SF_hydro_IIB"/>
</dbReference>
<accession>C2ESN3</accession>
<dbReference type="EMBL" id="ACGV01000032">
    <property type="protein sequence ID" value="EEJ41075.1"/>
    <property type="molecule type" value="Genomic_DNA"/>
</dbReference>
<sequence length="285" mass="32225">MIKLENLISSKKEDTMLPQKFIAIDIDGTLYDDHDHFDRQRFNRDYQELLNKRILLIVATGNSYDAVQSIFQGCPVDTFVAENGGRIVINEQDVISHVHPQPLLKDLIEFLVQQNYHPDLFSLSGASNTFIGSKFKDVPVPFYPHHHYFSSLAQVNEPIYNVNLNWFKSHPQLSAIERVIQSINNAFPKMVQATYSGACGIDILPYGVNKAAGLKELISHFPGRSLADVIAFGDTSNDLEMIQESGTGFAMKNATPDLKRVADQITQRDNNHDGLLYEIENQFLR</sequence>
<dbReference type="HOGENOM" id="CLU_044146_5_0_9"/>
<comment type="caution">
    <text evidence="1">The sequence shown here is derived from an EMBL/GenBank/DDBJ whole genome shotgun (WGS) entry which is preliminary data.</text>
</comment>
<dbReference type="InterPro" id="IPR036412">
    <property type="entry name" value="HAD-like_sf"/>
</dbReference>
<dbReference type="Gene3D" id="3.30.1240.10">
    <property type="match status" value="1"/>
</dbReference>
<dbReference type="GO" id="GO:0005829">
    <property type="term" value="C:cytosol"/>
    <property type="evidence" value="ECO:0007669"/>
    <property type="project" value="TreeGrafter"/>
</dbReference>
<dbReference type="eggNOG" id="COG0561">
    <property type="taxonomic scope" value="Bacteria"/>
</dbReference>
<evidence type="ECO:0000313" key="2">
    <source>
        <dbReference type="Proteomes" id="UP000004483"/>
    </source>
</evidence>
<dbReference type="Gene3D" id="3.40.50.1000">
    <property type="entry name" value="HAD superfamily/HAD-like"/>
    <property type="match status" value="1"/>
</dbReference>
<dbReference type="SUPFAM" id="SSF56784">
    <property type="entry name" value="HAD-like"/>
    <property type="match status" value="1"/>
</dbReference>
<dbReference type="GO" id="GO:0016791">
    <property type="term" value="F:phosphatase activity"/>
    <property type="evidence" value="ECO:0007669"/>
    <property type="project" value="TreeGrafter"/>
</dbReference>
<dbReference type="PANTHER" id="PTHR10000">
    <property type="entry name" value="PHOSPHOSERINE PHOSPHATASE"/>
    <property type="match status" value="1"/>
</dbReference>
<dbReference type="GO" id="GO:0000287">
    <property type="term" value="F:magnesium ion binding"/>
    <property type="evidence" value="ECO:0007669"/>
    <property type="project" value="TreeGrafter"/>
</dbReference>
<name>C2ESN3_9LACO</name>
<reference evidence="1 2" key="1">
    <citation type="submission" date="2009-01" db="EMBL/GenBank/DDBJ databases">
        <authorList>
            <person name="Qin X."/>
            <person name="Bachman B."/>
            <person name="Battles P."/>
            <person name="Bell A."/>
            <person name="Bess C."/>
            <person name="Bickham C."/>
            <person name="Chaboub L."/>
            <person name="Chen D."/>
            <person name="Coyle M."/>
            <person name="Deiros D.R."/>
            <person name="Dinh H."/>
            <person name="Forbes L."/>
            <person name="Fowler G."/>
            <person name="Francisco L."/>
            <person name="Fu Q."/>
            <person name="Gubbala S."/>
            <person name="Hale W."/>
            <person name="Han Y."/>
            <person name="Hemphill L."/>
            <person name="Highlander S.K."/>
            <person name="Hirani K."/>
            <person name="Hogues M."/>
            <person name="Jackson L."/>
            <person name="Jakkamsetti A."/>
            <person name="Javaid M."/>
            <person name="Jiang H."/>
            <person name="Korchina V."/>
            <person name="Kovar C."/>
            <person name="Lara F."/>
            <person name="Lee S."/>
            <person name="Mata R."/>
            <person name="Mathew T."/>
            <person name="Moen C."/>
            <person name="Morales K."/>
            <person name="Munidasa M."/>
            <person name="Nazareth L."/>
            <person name="Ngo R."/>
            <person name="Nguyen L."/>
            <person name="Okwuonu G."/>
            <person name="Ongeri F."/>
            <person name="Patil S."/>
            <person name="Petrosino J."/>
            <person name="Pham C."/>
            <person name="Pham P."/>
            <person name="Pu L.-L."/>
            <person name="Puazo M."/>
            <person name="Raj R."/>
            <person name="Reid J."/>
            <person name="Rouhana J."/>
            <person name="Saada N."/>
            <person name="Shang Y."/>
            <person name="Simmons D."/>
            <person name="Thornton R."/>
            <person name="Warren J."/>
            <person name="Weissenberger G."/>
            <person name="Zhang J."/>
            <person name="Zhang L."/>
            <person name="Zhou C."/>
            <person name="Zhu D."/>
            <person name="Muzny D."/>
            <person name="Worley K."/>
            <person name="Gibbs R."/>
        </authorList>
    </citation>
    <scope>NUCLEOTIDE SEQUENCE [LARGE SCALE GENOMIC DNA]</scope>
    <source>
        <strain evidence="1 2">ATCC 49540</strain>
    </source>
</reference>
<dbReference type="Proteomes" id="UP000004483">
    <property type="component" value="Unassembled WGS sequence"/>
</dbReference>
<gene>
    <name evidence="1" type="ORF">HMPREF0549_0469</name>
</gene>
<dbReference type="SFLD" id="SFLDS00003">
    <property type="entry name" value="Haloacid_Dehalogenase"/>
    <property type="match status" value="1"/>
</dbReference>
<proteinExistence type="predicted"/>
<dbReference type="STRING" id="1423814.HMPREF0549_0469"/>